<reference evidence="4" key="1">
    <citation type="submission" date="2023-07" db="EMBL/GenBank/DDBJ databases">
        <title>30 novel species of actinomycetes from the DSMZ collection.</title>
        <authorList>
            <person name="Nouioui I."/>
        </authorList>
    </citation>
    <scope>NUCLEOTIDE SEQUENCE [LARGE SCALE GENOMIC DNA]</scope>
    <source>
        <strain evidence="4">DSM 44399</strain>
    </source>
</reference>
<keyword evidence="2" id="KW-1133">Transmembrane helix</keyword>
<dbReference type="EMBL" id="JAVREH010000038">
    <property type="protein sequence ID" value="MDT0263432.1"/>
    <property type="molecule type" value="Genomic_DNA"/>
</dbReference>
<feature type="transmembrane region" description="Helical" evidence="2">
    <location>
        <begin position="409"/>
        <end position="429"/>
    </location>
</feature>
<feature type="region of interest" description="Disordered" evidence="1">
    <location>
        <begin position="373"/>
        <end position="399"/>
    </location>
</feature>
<keyword evidence="4" id="KW-1185">Reference proteome</keyword>
<gene>
    <name evidence="3" type="ORF">RM423_18780</name>
</gene>
<sequence length="435" mass="42815">MTILRSTLIACAVGVAAAGVGLGAGFVVPAGAAVPAVHPVLFAAAPAGASKPDDITVLNGVLYTAYQNNAGKDGTPAGSVSQVVALNSHGAVTAAWSIAGRVDGLTADPGRGVVYATINEDLNSRLAVIAPGNATPKAYTYSPSPAQTGTERPRATNGGTDAVSVGSDGTLYVAHSNPEPALRAPNNAAAVFKMTLAGTTATLTGLFGVNDTAPMVNPAAGGPARAPLHLTDPDSNRIIASASGDTLIQVAQGDSRIVFASHLNSATPTLKQLTLHNAGNATGAAVTPQLDDIAQVTGPGTLYAVDQKAGTIVSIDTAAITAGSYIVSQPAPSTGDFANTADLGVLDIQTGIVTHLHSGLTSPKGLLFIPAATPHPTPSSSAPGGGVPTAVPAGSGGQAASTSATTVRLQLATGIAGIVVIAAAAAGLTRRRTQH</sequence>
<dbReference type="SUPFAM" id="SSF63825">
    <property type="entry name" value="YWTD domain"/>
    <property type="match status" value="1"/>
</dbReference>
<keyword evidence="2" id="KW-0812">Transmembrane</keyword>
<feature type="region of interest" description="Disordered" evidence="1">
    <location>
        <begin position="139"/>
        <end position="159"/>
    </location>
</feature>
<dbReference type="Proteomes" id="UP001183176">
    <property type="component" value="Unassembled WGS sequence"/>
</dbReference>
<proteinExistence type="predicted"/>
<dbReference type="RefSeq" id="WP_311424577.1">
    <property type="nucleotide sequence ID" value="NZ_JAVREH010000038.1"/>
</dbReference>
<accession>A0ABU2JEK6</accession>
<evidence type="ECO:0000256" key="2">
    <source>
        <dbReference type="SAM" id="Phobius"/>
    </source>
</evidence>
<name>A0ABU2JEK6_9ACTN</name>
<evidence type="ECO:0000313" key="4">
    <source>
        <dbReference type="Proteomes" id="UP001183176"/>
    </source>
</evidence>
<organism evidence="3 4">
    <name type="scientific">Jatrophihabitans lederbergiae</name>
    <dbReference type="NCBI Taxonomy" id="3075547"/>
    <lineage>
        <taxon>Bacteria</taxon>
        <taxon>Bacillati</taxon>
        <taxon>Actinomycetota</taxon>
        <taxon>Actinomycetes</taxon>
        <taxon>Jatrophihabitantales</taxon>
        <taxon>Jatrophihabitantaceae</taxon>
        <taxon>Jatrophihabitans</taxon>
    </lineage>
</organism>
<protein>
    <submittedName>
        <fullName evidence="3">Uncharacterized protein</fullName>
    </submittedName>
</protein>
<comment type="caution">
    <text evidence="3">The sequence shown here is derived from an EMBL/GenBank/DDBJ whole genome shotgun (WGS) entry which is preliminary data.</text>
</comment>
<keyword evidence="2" id="KW-0472">Membrane</keyword>
<evidence type="ECO:0000313" key="3">
    <source>
        <dbReference type="EMBL" id="MDT0263432.1"/>
    </source>
</evidence>
<evidence type="ECO:0000256" key="1">
    <source>
        <dbReference type="SAM" id="MobiDB-lite"/>
    </source>
</evidence>
<feature type="compositionally biased region" description="Polar residues" evidence="1">
    <location>
        <begin position="141"/>
        <end position="150"/>
    </location>
</feature>